<name>A0ABQ9XKL9_9EUKA</name>
<dbReference type="EMBL" id="JARBJD010000106">
    <property type="protein sequence ID" value="KAK2952279.1"/>
    <property type="molecule type" value="Genomic_DNA"/>
</dbReference>
<gene>
    <name evidence="3" type="ORF">BLNAU_12838</name>
</gene>
<keyword evidence="2" id="KW-1133">Transmembrane helix</keyword>
<keyword evidence="2" id="KW-0812">Transmembrane</keyword>
<comment type="caution">
    <text evidence="3">The sequence shown here is derived from an EMBL/GenBank/DDBJ whole genome shotgun (WGS) entry which is preliminary data.</text>
</comment>
<accession>A0ABQ9XKL9</accession>
<feature type="compositionally biased region" description="Basic and acidic residues" evidence="1">
    <location>
        <begin position="62"/>
        <end position="92"/>
    </location>
</feature>
<proteinExistence type="predicted"/>
<feature type="region of interest" description="Disordered" evidence="1">
    <location>
        <begin position="51"/>
        <end position="92"/>
    </location>
</feature>
<protein>
    <submittedName>
        <fullName evidence="3">Uncharacterized protein</fullName>
    </submittedName>
</protein>
<sequence length="92" mass="10686">MPSLSCVENEKMLTENSSSWWSVNSAGLTLAEVARLGVGTMLKLKRERMTRKLFASEGVQQDLEKEERGKTEEHMEEKQKKDEKKEEQKRKD</sequence>
<reference evidence="3 4" key="1">
    <citation type="journal article" date="2022" name="bioRxiv">
        <title>Genomics of Preaxostyla Flagellates Illuminates Evolutionary Transitions and the Path Towards Mitochondrial Loss.</title>
        <authorList>
            <person name="Novak L.V.F."/>
            <person name="Treitli S.C."/>
            <person name="Pyrih J."/>
            <person name="Halakuc P."/>
            <person name="Pipaliya S.V."/>
            <person name="Vacek V."/>
            <person name="Brzon O."/>
            <person name="Soukal P."/>
            <person name="Eme L."/>
            <person name="Dacks J.B."/>
            <person name="Karnkowska A."/>
            <person name="Elias M."/>
            <person name="Hampl V."/>
        </authorList>
    </citation>
    <scope>NUCLEOTIDE SEQUENCE [LARGE SCALE GENOMIC DNA]</scope>
    <source>
        <strain evidence="3">NAU3</strain>
        <tissue evidence="3">Gut</tissue>
    </source>
</reference>
<evidence type="ECO:0000313" key="3">
    <source>
        <dbReference type="EMBL" id="KAK2952279.1"/>
    </source>
</evidence>
<evidence type="ECO:0000313" key="4">
    <source>
        <dbReference type="Proteomes" id="UP001281761"/>
    </source>
</evidence>
<evidence type="ECO:0000256" key="1">
    <source>
        <dbReference type="SAM" id="MobiDB-lite"/>
    </source>
</evidence>
<feature type="transmembrane region" description="Helical" evidence="2">
    <location>
        <begin position="20"/>
        <end position="42"/>
    </location>
</feature>
<organism evidence="3 4">
    <name type="scientific">Blattamonas nauphoetae</name>
    <dbReference type="NCBI Taxonomy" id="2049346"/>
    <lineage>
        <taxon>Eukaryota</taxon>
        <taxon>Metamonada</taxon>
        <taxon>Preaxostyla</taxon>
        <taxon>Oxymonadida</taxon>
        <taxon>Blattamonas</taxon>
    </lineage>
</organism>
<keyword evidence="4" id="KW-1185">Reference proteome</keyword>
<keyword evidence="2" id="KW-0472">Membrane</keyword>
<dbReference type="Proteomes" id="UP001281761">
    <property type="component" value="Unassembled WGS sequence"/>
</dbReference>
<evidence type="ECO:0000256" key="2">
    <source>
        <dbReference type="SAM" id="Phobius"/>
    </source>
</evidence>